<keyword evidence="3" id="KW-0786">Thiamine pyrophosphate</keyword>
<dbReference type="Gene3D" id="3.40.50.970">
    <property type="match status" value="1"/>
</dbReference>
<dbReference type="GO" id="GO:0004802">
    <property type="term" value="F:transketolase activity"/>
    <property type="evidence" value="ECO:0007669"/>
    <property type="project" value="UniProtKB-EC"/>
</dbReference>
<dbReference type="STRING" id="476652.DEAC_c30390"/>
<comment type="cofactor">
    <cofactor evidence="1">
        <name>thiamine diphosphate</name>
        <dbReference type="ChEBI" id="CHEBI:58937"/>
    </cofactor>
</comment>
<evidence type="ECO:0000313" key="5">
    <source>
        <dbReference type="EMBL" id="KLU65072.1"/>
    </source>
</evidence>
<gene>
    <name evidence="5" type="primary">tkt</name>
    <name evidence="5" type="ORF">DEAC_c30390</name>
</gene>
<evidence type="ECO:0000256" key="1">
    <source>
        <dbReference type="ARBA" id="ARBA00001964"/>
    </source>
</evidence>
<comment type="similarity">
    <text evidence="2">Belongs to the transketolase family.</text>
</comment>
<dbReference type="InterPro" id="IPR005474">
    <property type="entry name" value="Transketolase_N"/>
</dbReference>
<evidence type="ECO:0000313" key="6">
    <source>
        <dbReference type="Proteomes" id="UP000036356"/>
    </source>
</evidence>
<dbReference type="PANTHER" id="PTHR47514">
    <property type="entry name" value="TRANSKETOLASE N-TERMINAL SECTION-RELATED"/>
    <property type="match status" value="1"/>
</dbReference>
<dbReference type="Proteomes" id="UP000036356">
    <property type="component" value="Unassembled WGS sequence"/>
</dbReference>
<evidence type="ECO:0000256" key="3">
    <source>
        <dbReference type="ARBA" id="ARBA00023052"/>
    </source>
</evidence>
<dbReference type="InterPro" id="IPR029061">
    <property type="entry name" value="THDP-binding"/>
</dbReference>
<dbReference type="EMBL" id="LDZY01000010">
    <property type="protein sequence ID" value="KLU65072.1"/>
    <property type="molecule type" value="Genomic_DNA"/>
</dbReference>
<accession>A0A0J1FP40</accession>
<feature type="domain" description="Transketolase N-terminal" evidence="4">
    <location>
        <begin position="25"/>
        <end position="271"/>
    </location>
</feature>
<protein>
    <submittedName>
        <fullName evidence="5">Transketolase</fullName>
        <ecNumber evidence="5">2.2.1.1</ecNumber>
    </submittedName>
</protein>
<dbReference type="EC" id="2.2.1.1" evidence="5"/>
<dbReference type="Pfam" id="PF00456">
    <property type="entry name" value="Transketolase_N"/>
    <property type="match status" value="1"/>
</dbReference>
<dbReference type="CDD" id="cd02012">
    <property type="entry name" value="TPP_TK"/>
    <property type="match status" value="1"/>
</dbReference>
<sequence>MFAENKSEVIQKVRNCALNMRKNLLKMGLNAGANGAHIGGSFSSVEILAALYAVIMNVDSHKPLAENRDRFVLSKGHCAMAHYAALYECGFLTENELFSFEENEGLFPAHSVMNLEKGIELSSGSLGLGLSFGIGSALAAKRKGQNHIVYVLLGNGECNEGSVWEAIMAAAHFKLGNLTAIIDANKLQLDGDSSNVMKMANLSAIFKGFGWEVHEIDGNNVEEILDVFSDLEHEEKPNVVIANTTKGKGISFMEGNPSWHHGRLSQEDYEKAIAELEAEGNAI</sequence>
<comment type="caution">
    <text evidence="5">The sequence shown here is derived from an EMBL/GenBank/DDBJ whole genome shotgun (WGS) entry which is preliminary data.</text>
</comment>
<evidence type="ECO:0000259" key="4">
    <source>
        <dbReference type="Pfam" id="PF00456"/>
    </source>
</evidence>
<keyword evidence="6" id="KW-1185">Reference proteome</keyword>
<organism evidence="5 6">
    <name type="scientific">Desulfosporosinus acididurans</name>
    <dbReference type="NCBI Taxonomy" id="476652"/>
    <lineage>
        <taxon>Bacteria</taxon>
        <taxon>Bacillati</taxon>
        <taxon>Bacillota</taxon>
        <taxon>Clostridia</taxon>
        <taxon>Eubacteriales</taxon>
        <taxon>Desulfitobacteriaceae</taxon>
        <taxon>Desulfosporosinus</taxon>
    </lineage>
</organism>
<dbReference type="SUPFAM" id="SSF52518">
    <property type="entry name" value="Thiamin diphosphate-binding fold (THDP-binding)"/>
    <property type="match status" value="1"/>
</dbReference>
<dbReference type="RefSeq" id="WP_242847169.1">
    <property type="nucleotide sequence ID" value="NZ_LDZY01000010.1"/>
</dbReference>
<evidence type="ECO:0000256" key="2">
    <source>
        <dbReference type="ARBA" id="ARBA00007131"/>
    </source>
</evidence>
<proteinExistence type="inferred from homology"/>
<keyword evidence="5" id="KW-0808">Transferase</keyword>
<dbReference type="AlphaFoldDB" id="A0A0J1FP40"/>
<dbReference type="PATRIC" id="fig|476652.3.peg.3198"/>
<name>A0A0J1FP40_9FIRM</name>
<reference evidence="5 6" key="1">
    <citation type="submission" date="2015-06" db="EMBL/GenBank/DDBJ databases">
        <title>Draft genome of the moderately acidophilic sulfate reducer Candidatus Desulfosporosinus acididurans strain M1.</title>
        <authorList>
            <person name="Poehlein A."/>
            <person name="Petzsch P."/>
            <person name="Johnson B.D."/>
            <person name="Schloemann M."/>
            <person name="Daniel R."/>
            <person name="Muehling M."/>
        </authorList>
    </citation>
    <scope>NUCLEOTIDE SEQUENCE [LARGE SCALE GENOMIC DNA]</scope>
    <source>
        <strain evidence="5 6">M1</strain>
    </source>
</reference>
<dbReference type="PANTHER" id="PTHR47514:SF1">
    <property type="entry name" value="TRANSKETOLASE N-TERMINAL SECTION-RELATED"/>
    <property type="match status" value="1"/>
</dbReference>